<evidence type="ECO:0000256" key="2">
    <source>
        <dbReference type="ARBA" id="ARBA00008945"/>
    </source>
</evidence>
<evidence type="ECO:0000256" key="8">
    <source>
        <dbReference type="PROSITE-ProRule" id="PRU00268"/>
    </source>
</evidence>
<evidence type="ECO:0000256" key="10">
    <source>
        <dbReference type="SAM" id="MobiDB-lite"/>
    </source>
</evidence>
<dbReference type="PROSITE" id="PS50881">
    <property type="entry name" value="S5_DSRBD"/>
    <property type="match status" value="1"/>
</dbReference>
<dbReference type="STRING" id="576137.A0A1L7WGZ6"/>
<comment type="function">
    <text evidence="6">Component of the mitochondrial ribosome (mitoribosome), a dedicated translation machinery responsible for the synthesis of mitochondrial genome-encoded proteins, including at least some of the essential transmembrane subunits of the mitochondrial respiratory chain. The mitoribosomes are attached to the mitochondrial inner membrane and translation products are cotranslationally integrated into the membrane.</text>
</comment>
<dbReference type="AlphaFoldDB" id="A0A1L7WGZ6"/>
<dbReference type="InterPro" id="IPR014721">
    <property type="entry name" value="Ribsml_uS5_D2-typ_fold_subgr"/>
</dbReference>
<dbReference type="GO" id="GO:0005763">
    <property type="term" value="C:mitochondrial small ribosomal subunit"/>
    <property type="evidence" value="ECO:0007669"/>
    <property type="project" value="UniProtKB-ARBA"/>
</dbReference>
<protein>
    <recommendedName>
        <fullName evidence="7">Small ribosomal subunit protein uS5m</fullName>
    </recommendedName>
</protein>
<sequence length="432" mass="48995">MSVSRPVRCLFSAPPAPNWRPQIRCQNFHSTPSHCERRRPRYPSVKASDMGLVDSKAPQKLFKPYTHEEQQALLKKYTPAQMEAIRAGERAVDPKDLAERGVVRSDMGTLPYIEDFSRTRDLLDKPQKYNGPIDPNIRLMSPWESSLSDSDVEEQYKAEKKIWDEINPKKKESEEDGAEVEEDDISLERLDHMKIEDRQPWFIGTDGKPIPREQTPFAFAPGLPKRFADEEEAAMEKDEEDDVDPRDPDGQYNKLIKSTGMTLDEILDYKVKILVKHRVVNQTRLGKIASIYCLAIAGNGNGRLGIGEAKGQEIEETQSNARIAAIRAMQPIPRYEERTIFGEVEGKVSAVELKLMSRPPGFGLRCQHLIFEMARAAGIHDLAAKVPRSRNKMNTVKAAYKALLAQRIPDEIARGRGKKLVDVRKVYYGGRV</sequence>
<dbReference type="EMBL" id="FJOG01000002">
    <property type="protein sequence ID" value="CZR52046.1"/>
    <property type="molecule type" value="Genomic_DNA"/>
</dbReference>
<dbReference type="GO" id="GO:0003735">
    <property type="term" value="F:structural constituent of ribosome"/>
    <property type="evidence" value="ECO:0007669"/>
    <property type="project" value="UniProtKB-UniRule"/>
</dbReference>
<evidence type="ECO:0000256" key="3">
    <source>
        <dbReference type="ARBA" id="ARBA00022980"/>
    </source>
</evidence>
<dbReference type="InterPro" id="IPR000851">
    <property type="entry name" value="Ribosomal_uS5"/>
</dbReference>
<proteinExistence type="inferred from homology"/>
<dbReference type="PANTHER" id="PTHR48277:SF1">
    <property type="entry name" value="MITOCHONDRIAL RIBOSOMAL PROTEIN S5"/>
    <property type="match status" value="1"/>
</dbReference>
<evidence type="ECO:0000259" key="11">
    <source>
        <dbReference type="PROSITE" id="PS50881"/>
    </source>
</evidence>
<dbReference type="GO" id="GO:0003723">
    <property type="term" value="F:RNA binding"/>
    <property type="evidence" value="ECO:0007669"/>
    <property type="project" value="InterPro"/>
</dbReference>
<dbReference type="InterPro" id="IPR020568">
    <property type="entry name" value="Ribosomal_Su5_D2-typ_SF"/>
</dbReference>
<dbReference type="InterPro" id="IPR005324">
    <property type="entry name" value="Ribosomal_uS5_C"/>
</dbReference>
<dbReference type="Gene3D" id="3.30.160.20">
    <property type="match status" value="1"/>
</dbReference>
<evidence type="ECO:0000256" key="5">
    <source>
        <dbReference type="ARBA" id="ARBA00023274"/>
    </source>
</evidence>
<name>A0A1L7WGZ6_9HELO</name>
<reference evidence="12 13" key="1">
    <citation type="submission" date="2016-03" db="EMBL/GenBank/DDBJ databases">
        <authorList>
            <person name="Ploux O."/>
        </authorList>
    </citation>
    <scope>NUCLEOTIDE SEQUENCE [LARGE SCALE GENOMIC DNA]</scope>
    <source>
        <strain evidence="12 13">UAMH 11012</strain>
    </source>
</reference>
<evidence type="ECO:0000256" key="4">
    <source>
        <dbReference type="ARBA" id="ARBA00023128"/>
    </source>
</evidence>
<evidence type="ECO:0000256" key="7">
    <source>
        <dbReference type="ARBA" id="ARBA00039335"/>
    </source>
</evidence>
<keyword evidence="5 8" id="KW-0687">Ribonucleoprotein</keyword>
<evidence type="ECO:0000313" key="12">
    <source>
        <dbReference type="EMBL" id="CZR52046.1"/>
    </source>
</evidence>
<evidence type="ECO:0000256" key="1">
    <source>
        <dbReference type="ARBA" id="ARBA00004173"/>
    </source>
</evidence>
<comment type="subcellular location">
    <subcellularLocation>
        <location evidence="1">Mitochondrion</location>
    </subcellularLocation>
</comment>
<dbReference type="Pfam" id="PF03719">
    <property type="entry name" value="Ribosomal_S5_C"/>
    <property type="match status" value="1"/>
</dbReference>
<evidence type="ECO:0000313" key="13">
    <source>
        <dbReference type="Proteomes" id="UP000184330"/>
    </source>
</evidence>
<dbReference type="SUPFAM" id="SSF54768">
    <property type="entry name" value="dsRNA-binding domain-like"/>
    <property type="match status" value="1"/>
</dbReference>
<keyword evidence="4" id="KW-0496">Mitochondrion</keyword>
<dbReference type="PANTHER" id="PTHR48277">
    <property type="entry name" value="MITOCHONDRIAL RIBOSOMAL PROTEIN S5"/>
    <property type="match status" value="1"/>
</dbReference>
<dbReference type="Gene3D" id="3.30.230.10">
    <property type="match status" value="1"/>
</dbReference>
<accession>A0A1L7WGZ6</accession>
<dbReference type="Pfam" id="PF00333">
    <property type="entry name" value="Ribosomal_S5"/>
    <property type="match status" value="1"/>
</dbReference>
<feature type="domain" description="S5 DRBM" evidence="11">
    <location>
        <begin position="269"/>
        <end position="332"/>
    </location>
</feature>
<evidence type="ECO:0000256" key="9">
    <source>
        <dbReference type="RuleBase" id="RU003823"/>
    </source>
</evidence>
<comment type="similarity">
    <text evidence="2 9">Belongs to the universal ribosomal protein uS5 family.</text>
</comment>
<evidence type="ECO:0000256" key="6">
    <source>
        <dbReference type="ARBA" id="ARBA00037226"/>
    </source>
</evidence>
<organism evidence="12 13">
    <name type="scientific">Phialocephala subalpina</name>
    <dbReference type="NCBI Taxonomy" id="576137"/>
    <lineage>
        <taxon>Eukaryota</taxon>
        <taxon>Fungi</taxon>
        <taxon>Dikarya</taxon>
        <taxon>Ascomycota</taxon>
        <taxon>Pezizomycotina</taxon>
        <taxon>Leotiomycetes</taxon>
        <taxon>Helotiales</taxon>
        <taxon>Mollisiaceae</taxon>
        <taxon>Phialocephala</taxon>
        <taxon>Phialocephala fortinii species complex</taxon>
    </lineage>
</organism>
<dbReference type="GO" id="GO:0006412">
    <property type="term" value="P:translation"/>
    <property type="evidence" value="ECO:0007669"/>
    <property type="project" value="InterPro"/>
</dbReference>
<keyword evidence="13" id="KW-1185">Reference proteome</keyword>
<keyword evidence="3 8" id="KW-0689">Ribosomal protein</keyword>
<dbReference type="InterPro" id="IPR013810">
    <property type="entry name" value="Ribosomal_uS5_N"/>
</dbReference>
<dbReference type="FunFam" id="3.30.230.10:FF:000041">
    <property type="entry name" value="37S ribosomal protein S5"/>
    <property type="match status" value="1"/>
</dbReference>
<dbReference type="FunFam" id="3.30.160.20:FF:000022">
    <property type="entry name" value="28S ribosomal protein S5, mitochondrial"/>
    <property type="match status" value="1"/>
</dbReference>
<feature type="region of interest" description="Disordered" evidence="10">
    <location>
        <begin position="125"/>
        <end position="151"/>
    </location>
</feature>
<gene>
    <name evidence="12" type="ORF">PAC_01923</name>
</gene>
<dbReference type="OrthoDB" id="309483at2759"/>
<dbReference type="SUPFAM" id="SSF54211">
    <property type="entry name" value="Ribosomal protein S5 domain 2-like"/>
    <property type="match status" value="1"/>
</dbReference>
<dbReference type="Proteomes" id="UP000184330">
    <property type="component" value="Unassembled WGS sequence"/>
</dbReference>